<keyword evidence="3" id="KW-0677">Repeat</keyword>
<evidence type="ECO:0000313" key="11">
    <source>
        <dbReference type="Proteomes" id="UP000192578"/>
    </source>
</evidence>
<proteinExistence type="predicted"/>
<dbReference type="OrthoDB" id="654211at2759"/>
<comment type="subcellular location">
    <subcellularLocation>
        <location evidence="1">Nucleus</location>
    </subcellularLocation>
</comment>
<reference evidence="11" key="1">
    <citation type="submission" date="2017-01" db="EMBL/GenBank/DDBJ databases">
        <title>Comparative genomics of anhydrobiosis in the tardigrade Hypsibius dujardini.</title>
        <authorList>
            <person name="Yoshida Y."/>
            <person name="Koutsovoulos G."/>
            <person name="Laetsch D."/>
            <person name="Stevens L."/>
            <person name="Kumar S."/>
            <person name="Horikawa D."/>
            <person name="Ishino K."/>
            <person name="Komine S."/>
            <person name="Tomita M."/>
            <person name="Blaxter M."/>
            <person name="Arakawa K."/>
        </authorList>
    </citation>
    <scope>NUCLEOTIDE SEQUENCE [LARGE SCALE GENOMIC DNA]</scope>
    <source>
        <strain evidence="11">Z151</strain>
    </source>
</reference>
<dbReference type="SUPFAM" id="SSF57667">
    <property type="entry name" value="beta-beta-alpha zinc fingers"/>
    <property type="match status" value="4"/>
</dbReference>
<dbReference type="GO" id="GO:0000981">
    <property type="term" value="F:DNA-binding transcription factor activity, RNA polymerase II-specific"/>
    <property type="evidence" value="ECO:0007669"/>
    <property type="project" value="TreeGrafter"/>
</dbReference>
<keyword evidence="11" id="KW-1185">Reference proteome</keyword>
<dbReference type="AlphaFoldDB" id="A0A1W0WJU1"/>
<accession>A0A1W0WJU1</accession>
<name>A0A1W0WJU1_HYPEX</name>
<dbReference type="InterPro" id="IPR050527">
    <property type="entry name" value="Snail/Krueppel_Znf"/>
</dbReference>
<evidence type="ECO:0000259" key="9">
    <source>
        <dbReference type="PROSITE" id="PS50157"/>
    </source>
</evidence>
<keyword evidence="2" id="KW-0479">Metal-binding</keyword>
<evidence type="ECO:0000256" key="2">
    <source>
        <dbReference type="ARBA" id="ARBA00022723"/>
    </source>
</evidence>
<gene>
    <name evidence="10" type="ORF">BV898_10347</name>
</gene>
<evidence type="ECO:0000256" key="3">
    <source>
        <dbReference type="ARBA" id="ARBA00022737"/>
    </source>
</evidence>
<dbReference type="GO" id="GO:0000978">
    <property type="term" value="F:RNA polymerase II cis-regulatory region sequence-specific DNA binding"/>
    <property type="evidence" value="ECO:0007669"/>
    <property type="project" value="TreeGrafter"/>
</dbReference>
<feature type="domain" description="C2H2-type" evidence="9">
    <location>
        <begin position="243"/>
        <end position="270"/>
    </location>
</feature>
<protein>
    <submittedName>
        <fullName evidence="10">Zinc finger protein rotund</fullName>
    </submittedName>
</protein>
<dbReference type="FunFam" id="3.30.160.60:FF:000072">
    <property type="entry name" value="zinc finger protein 143 isoform X1"/>
    <property type="match status" value="1"/>
</dbReference>
<evidence type="ECO:0000256" key="1">
    <source>
        <dbReference type="ARBA" id="ARBA00004123"/>
    </source>
</evidence>
<dbReference type="InterPro" id="IPR013087">
    <property type="entry name" value="Znf_C2H2_type"/>
</dbReference>
<evidence type="ECO:0000313" key="10">
    <source>
        <dbReference type="EMBL" id="OQV15474.1"/>
    </source>
</evidence>
<evidence type="ECO:0000256" key="6">
    <source>
        <dbReference type="ARBA" id="ARBA00023242"/>
    </source>
</evidence>
<evidence type="ECO:0000256" key="5">
    <source>
        <dbReference type="ARBA" id="ARBA00022833"/>
    </source>
</evidence>
<feature type="domain" description="C2H2-type" evidence="9">
    <location>
        <begin position="128"/>
        <end position="155"/>
    </location>
</feature>
<evidence type="ECO:0000256" key="7">
    <source>
        <dbReference type="PROSITE-ProRule" id="PRU00042"/>
    </source>
</evidence>
<sequence length="492" mass="54839">MAGAHETADELNLMQQQHPQRFTPWNQNAMDFQKILNQQAAANSLNGHAHSLQGKGPNFDMVSMEMDETGGGGVGAVSDLYGVQQATRAIQSVMVTPHHHHSSIMSGFMHQHHAGGHNLPKTLSGRKFPCKMCNQVLESKAEFQMHNQSHMREPKPYRCSQCPKSFANSSYLSQHMRIHLGIKPYHCDICKKKFTQLSHLQQHIRTHTGDKPYRCPQPTCTKAFSQLSNLQSHSRCHQQDKPFKCQSCYKCFYDEQSLLDHIPKHKDSKHLKTHICTCCGKSYTQETYLLRHMAKHNDKNEKQQRMSLNHIKTATVDPYWPKQEMEGAHRMSQEDLFMYSGGYYSAANYGNAHHAVHPYGAGQTSPVNYDTSNKNSGSAFSILSGSSGRNVMAHPHAHNYYDSAFGSGAMKSQNVLSDSMATSKNGPISVDHFAGFTNHQMPAMRNHFSAGFVGNNGMPTMLMGGGGDGSTASGMRKEHSNHNSSSKPGGRY</sequence>
<dbReference type="PROSITE" id="PS00028">
    <property type="entry name" value="ZINC_FINGER_C2H2_1"/>
    <property type="match status" value="5"/>
</dbReference>
<evidence type="ECO:0000256" key="4">
    <source>
        <dbReference type="ARBA" id="ARBA00022771"/>
    </source>
</evidence>
<organism evidence="10 11">
    <name type="scientific">Hypsibius exemplaris</name>
    <name type="common">Freshwater tardigrade</name>
    <dbReference type="NCBI Taxonomy" id="2072580"/>
    <lineage>
        <taxon>Eukaryota</taxon>
        <taxon>Metazoa</taxon>
        <taxon>Ecdysozoa</taxon>
        <taxon>Tardigrada</taxon>
        <taxon>Eutardigrada</taxon>
        <taxon>Parachela</taxon>
        <taxon>Hypsibioidea</taxon>
        <taxon>Hypsibiidae</taxon>
        <taxon>Hypsibius</taxon>
    </lineage>
</organism>
<dbReference type="PROSITE" id="PS50157">
    <property type="entry name" value="ZINC_FINGER_C2H2_2"/>
    <property type="match status" value="6"/>
</dbReference>
<feature type="domain" description="C2H2-type" evidence="9">
    <location>
        <begin position="213"/>
        <end position="242"/>
    </location>
</feature>
<comment type="caution">
    <text evidence="10">The sequence shown here is derived from an EMBL/GenBank/DDBJ whole genome shotgun (WGS) entry which is preliminary data.</text>
</comment>
<evidence type="ECO:0000256" key="8">
    <source>
        <dbReference type="SAM" id="MobiDB-lite"/>
    </source>
</evidence>
<feature type="domain" description="C2H2-type" evidence="9">
    <location>
        <begin position="274"/>
        <end position="301"/>
    </location>
</feature>
<dbReference type="EMBL" id="MTYJ01000088">
    <property type="protein sequence ID" value="OQV15474.1"/>
    <property type="molecule type" value="Genomic_DNA"/>
</dbReference>
<dbReference type="FunFam" id="3.30.160.60:FF:001172">
    <property type="entry name" value="Zinc finger protein rotund"/>
    <property type="match status" value="1"/>
</dbReference>
<dbReference type="Gene3D" id="3.30.160.60">
    <property type="entry name" value="Classic Zinc Finger"/>
    <property type="match status" value="4"/>
</dbReference>
<dbReference type="FunFam" id="3.30.160.60:FF:000648">
    <property type="entry name" value="Zinc finger protein rotund"/>
    <property type="match status" value="1"/>
</dbReference>
<dbReference type="Proteomes" id="UP000192578">
    <property type="component" value="Unassembled WGS sequence"/>
</dbReference>
<feature type="domain" description="C2H2-type" evidence="9">
    <location>
        <begin position="185"/>
        <end position="212"/>
    </location>
</feature>
<dbReference type="PANTHER" id="PTHR24388:SF54">
    <property type="entry name" value="PROTEIN ESCARGOT"/>
    <property type="match status" value="1"/>
</dbReference>
<dbReference type="PANTHER" id="PTHR24388">
    <property type="entry name" value="ZINC FINGER PROTEIN"/>
    <property type="match status" value="1"/>
</dbReference>
<dbReference type="Pfam" id="PF00096">
    <property type="entry name" value="zf-C2H2"/>
    <property type="match status" value="3"/>
</dbReference>
<keyword evidence="5" id="KW-0862">Zinc</keyword>
<dbReference type="SMART" id="SM00355">
    <property type="entry name" value="ZnF_C2H2"/>
    <property type="match status" value="6"/>
</dbReference>
<feature type="compositionally biased region" description="Polar residues" evidence="8">
    <location>
        <begin position="482"/>
        <end position="492"/>
    </location>
</feature>
<keyword evidence="4 7" id="KW-0863">Zinc-finger</keyword>
<feature type="region of interest" description="Disordered" evidence="8">
    <location>
        <begin position="464"/>
        <end position="492"/>
    </location>
</feature>
<dbReference type="InterPro" id="IPR036236">
    <property type="entry name" value="Znf_C2H2_sf"/>
</dbReference>
<keyword evidence="6" id="KW-0539">Nucleus</keyword>
<dbReference type="GO" id="GO:0008270">
    <property type="term" value="F:zinc ion binding"/>
    <property type="evidence" value="ECO:0007669"/>
    <property type="project" value="UniProtKB-KW"/>
</dbReference>
<feature type="domain" description="C2H2-type" evidence="9">
    <location>
        <begin position="157"/>
        <end position="184"/>
    </location>
</feature>
<dbReference type="GO" id="GO:0005634">
    <property type="term" value="C:nucleus"/>
    <property type="evidence" value="ECO:0007669"/>
    <property type="project" value="UniProtKB-SubCell"/>
</dbReference>